<dbReference type="GO" id="GO:0004311">
    <property type="term" value="F:geranylgeranyl diphosphate synthase activity"/>
    <property type="evidence" value="ECO:0007669"/>
    <property type="project" value="InterPro"/>
</dbReference>
<reference evidence="2 3" key="1">
    <citation type="submission" date="2018-08" db="EMBL/GenBank/DDBJ databases">
        <title>Actinomadura spongicola sp. nov., isolated from marine sponge Leucetta chagosensis.</title>
        <authorList>
            <person name="Li L."/>
            <person name="Lin H.W."/>
        </authorList>
    </citation>
    <scope>NUCLEOTIDE SEQUENCE [LARGE SCALE GENOMIC DNA]</scope>
    <source>
        <strain evidence="2 3">LHW52907</strain>
    </source>
</reference>
<dbReference type="EMBL" id="QVNQ01000002">
    <property type="protein sequence ID" value="RFS86564.1"/>
    <property type="molecule type" value="Genomic_DNA"/>
</dbReference>
<keyword evidence="3" id="KW-1185">Reference proteome</keyword>
<dbReference type="PANTHER" id="PTHR31480">
    <property type="entry name" value="BIFUNCTIONAL LYCOPENE CYCLASE/PHYTOENE SYNTHASE"/>
    <property type="match status" value="1"/>
</dbReference>
<dbReference type="AlphaFoldDB" id="A0A372GME6"/>
<name>A0A372GME6_9ACTN</name>
<comment type="caution">
    <text evidence="2">The sequence shown here is derived from an EMBL/GenBank/DDBJ whole genome shotgun (WGS) entry which is preliminary data.</text>
</comment>
<dbReference type="InterPro" id="IPR033904">
    <property type="entry name" value="Trans_IPPS_HH"/>
</dbReference>
<dbReference type="Gene3D" id="1.10.600.10">
    <property type="entry name" value="Farnesyl Diphosphate Synthase"/>
    <property type="match status" value="1"/>
</dbReference>
<feature type="compositionally biased region" description="Basic and acidic residues" evidence="1">
    <location>
        <begin position="7"/>
        <end position="22"/>
    </location>
</feature>
<dbReference type="InterPro" id="IPR017827">
    <property type="entry name" value="HSQ_synthase_HpnC"/>
</dbReference>
<dbReference type="InterPro" id="IPR044843">
    <property type="entry name" value="Trans_IPPS_bact-type"/>
</dbReference>
<dbReference type="SFLD" id="SFLDG01212">
    <property type="entry name" value="Phytoene_synthase_like"/>
    <property type="match status" value="1"/>
</dbReference>
<dbReference type="GO" id="GO:0016114">
    <property type="term" value="P:terpenoid biosynthetic process"/>
    <property type="evidence" value="ECO:0007669"/>
    <property type="project" value="UniProtKB-ARBA"/>
</dbReference>
<organism evidence="2 3">
    <name type="scientific">Actinomadura spongiicola</name>
    <dbReference type="NCBI Taxonomy" id="2303421"/>
    <lineage>
        <taxon>Bacteria</taxon>
        <taxon>Bacillati</taxon>
        <taxon>Actinomycetota</taxon>
        <taxon>Actinomycetes</taxon>
        <taxon>Streptosporangiales</taxon>
        <taxon>Thermomonosporaceae</taxon>
        <taxon>Actinomadura</taxon>
    </lineage>
</organism>
<sequence length="310" mass="34628">MSVSDRLWNEKEERRSRDERQTGENFPVASRLLPARHRAHLLNVYGYARLVDDIGDEAPPGERTALLDLVERDLDRIYAGEEPELPAMRDLAATVTGLDIPAGPFRRLLRANRQDQEVFRYETFDDLLAYCTLSADPVGHIVLHVFGAATPDRLPLSDKVCTALQIIEHCQDVGEDHRNGRIYLPQDDLRRFGCVESDLARSVTPTRLRGVVALQAARAREMLNEGAALAPRLHGFARVAVAGYVAGGLAALAALDRGAYDVLARASRPKKTRLFVEWSRTMGVSQTRWARTDQAPARTLRTKGSALRRR</sequence>
<evidence type="ECO:0000313" key="2">
    <source>
        <dbReference type="EMBL" id="RFS86564.1"/>
    </source>
</evidence>
<dbReference type="RefSeq" id="WP_117398846.1">
    <property type="nucleotide sequence ID" value="NZ_QVNQ01000002.1"/>
</dbReference>
<dbReference type="Pfam" id="PF00494">
    <property type="entry name" value="SQS_PSY"/>
    <property type="match status" value="1"/>
</dbReference>
<dbReference type="InterPro" id="IPR008949">
    <property type="entry name" value="Isoprenoid_synthase_dom_sf"/>
</dbReference>
<dbReference type="NCBIfam" id="TIGR03464">
    <property type="entry name" value="HpnC"/>
    <property type="match status" value="1"/>
</dbReference>
<feature type="region of interest" description="Disordered" evidence="1">
    <location>
        <begin position="1"/>
        <end position="24"/>
    </location>
</feature>
<proteinExistence type="predicted"/>
<dbReference type="GO" id="GO:0051996">
    <property type="term" value="F:squalene synthase [NAD(P)H] activity"/>
    <property type="evidence" value="ECO:0007669"/>
    <property type="project" value="UniProtKB-EC"/>
</dbReference>
<protein>
    <submittedName>
        <fullName evidence="2">Squalene synthase HpnC</fullName>
        <ecNumber evidence="2">2.5.1.21</ecNumber>
    </submittedName>
</protein>
<dbReference type="EC" id="2.5.1.21" evidence="2"/>
<dbReference type="CDD" id="cd00683">
    <property type="entry name" value="Trans_IPPS_HH"/>
    <property type="match status" value="1"/>
</dbReference>
<evidence type="ECO:0000313" key="3">
    <source>
        <dbReference type="Proteomes" id="UP000262882"/>
    </source>
</evidence>
<dbReference type="Proteomes" id="UP000262882">
    <property type="component" value="Unassembled WGS sequence"/>
</dbReference>
<dbReference type="SUPFAM" id="SSF48576">
    <property type="entry name" value="Terpenoid synthases"/>
    <property type="match status" value="1"/>
</dbReference>
<dbReference type="SFLD" id="SFLDS00005">
    <property type="entry name" value="Isoprenoid_Synthase_Type_I"/>
    <property type="match status" value="1"/>
</dbReference>
<accession>A0A372GME6</accession>
<dbReference type="InterPro" id="IPR002060">
    <property type="entry name" value="Squ/phyt_synthse"/>
</dbReference>
<evidence type="ECO:0000256" key="1">
    <source>
        <dbReference type="SAM" id="MobiDB-lite"/>
    </source>
</evidence>
<gene>
    <name evidence="2" type="primary">hpnC</name>
    <name evidence="2" type="ORF">D0T12_08355</name>
</gene>
<dbReference type="OrthoDB" id="9807580at2"/>
<dbReference type="SFLD" id="SFLDG01018">
    <property type="entry name" value="Squalene/Phytoene_Synthase_Lik"/>
    <property type="match status" value="1"/>
</dbReference>
<keyword evidence="2" id="KW-0808">Transferase</keyword>